<dbReference type="OrthoDB" id="594879at2"/>
<feature type="chain" id="PRO_5022779705" evidence="1">
    <location>
        <begin position="28"/>
        <end position="276"/>
    </location>
</feature>
<dbReference type="Pfam" id="PF13739">
    <property type="entry name" value="PdaC"/>
    <property type="match status" value="1"/>
</dbReference>
<evidence type="ECO:0000313" key="5">
    <source>
        <dbReference type="Proteomes" id="UP000321580"/>
    </source>
</evidence>
<comment type="caution">
    <text evidence="4">The sequence shown here is derived from an EMBL/GenBank/DDBJ whole genome shotgun (WGS) entry which is preliminary data.</text>
</comment>
<sequence length="276" mass="29863">MIKIFARTIYVSGLLLPLIWACSNEPAGDVQQGALPVGQGAAFRVVADSVSMSSPSCSEGGNRCALFSAVYPVVEPDSVSAHRQINDTLSLYVRNALSGISPSAAPSQQSLEEMGKAFLAEYDTAMADMTDFPQQWAAELSYEVMLEDSAVITFALQTYMFTGGAHPNSFATLASFDKLTGERLRLEDFVKDLIAFTDIAESGFREARELPAGADLNAEGFFWGEGYFLPENIVLVEEGVHLHYNAYEAAPYAAGPTAYTIPFAQLSGLLKKRAKQ</sequence>
<accession>A0A5C6RRH6</accession>
<evidence type="ECO:0000313" key="4">
    <source>
        <dbReference type="EMBL" id="TXB64888.1"/>
    </source>
</evidence>
<dbReference type="InterPro" id="IPR037126">
    <property type="entry name" value="PdaC/RsiV-like_sf"/>
</dbReference>
<dbReference type="Gene3D" id="3.90.640.20">
    <property type="entry name" value="Heat-shock cognate protein, ATPase"/>
    <property type="match status" value="1"/>
</dbReference>
<feature type="domain" description="Deacetylase PdaC" evidence="3">
    <location>
        <begin position="62"/>
        <end position="169"/>
    </location>
</feature>
<dbReference type="Gene3D" id="3.30.565.40">
    <property type="entry name" value="Fervidobacterium nodosum Rt17-B1 like"/>
    <property type="match status" value="1"/>
</dbReference>
<evidence type="ECO:0000259" key="2">
    <source>
        <dbReference type="Pfam" id="PF11738"/>
    </source>
</evidence>
<proteinExistence type="predicted"/>
<dbReference type="EMBL" id="VOOR01000010">
    <property type="protein sequence ID" value="TXB64888.1"/>
    <property type="molecule type" value="Genomic_DNA"/>
</dbReference>
<dbReference type="Pfam" id="PF11738">
    <property type="entry name" value="DUF3298"/>
    <property type="match status" value="1"/>
</dbReference>
<keyword evidence="5" id="KW-1185">Reference proteome</keyword>
<protein>
    <submittedName>
        <fullName evidence="4">DUF3298 and DUF4163 domain-containing protein</fullName>
    </submittedName>
</protein>
<gene>
    <name evidence="4" type="ORF">FRY97_06585</name>
</gene>
<dbReference type="Proteomes" id="UP000321580">
    <property type="component" value="Unassembled WGS sequence"/>
</dbReference>
<dbReference type="RefSeq" id="WP_147166655.1">
    <property type="nucleotide sequence ID" value="NZ_VOOR01000010.1"/>
</dbReference>
<reference evidence="4 5" key="1">
    <citation type="submission" date="2019-08" db="EMBL/GenBank/DDBJ databases">
        <title>Genome of Phaeodactylibacter luteus.</title>
        <authorList>
            <person name="Bowman J.P."/>
        </authorList>
    </citation>
    <scope>NUCLEOTIDE SEQUENCE [LARGE SCALE GENOMIC DNA]</scope>
    <source>
        <strain evidence="4 5">KCTC 42180</strain>
    </source>
</reference>
<name>A0A5C6RRH6_9BACT</name>
<feature type="domain" description="DUF3298" evidence="2">
    <location>
        <begin position="195"/>
        <end position="263"/>
    </location>
</feature>
<dbReference type="InterPro" id="IPR021729">
    <property type="entry name" value="DUF3298"/>
</dbReference>
<organism evidence="4 5">
    <name type="scientific">Phaeodactylibacter luteus</name>
    <dbReference type="NCBI Taxonomy" id="1564516"/>
    <lineage>
        <taxon>Bacteria</taxon>
        <taxon>Pseudomonadati</taxon>
        <taxon>Bacteroidota</taxon>
        <taxon>Saprospiria</taxon>
        <taxon>Saprospirales</taxon>
        <taxon>Haliscomenobacteraceae</taxon>
        <taxon>Phaeodactylibacter</taxon>
    </lineage>
</organism>
<evidence type="ECO:0000256" key="1">
    <source>
        <dbReference type="SAM" id="SignalP"/>
    </source>
</evidence>
<dbReference type="InterPro" id="IPR025303">
    <property type="entry name" value="PdaC"/>
</dbReference>
<feature type="signal peptide" evidence="1">
    <location>
        <begin position="1"/>
        <end position="27"/>
    </location>
</feature>
<keyword evidence="1" id="KW-0732">Signal</keyword>
<evidence type="ECO:0000259" key="3">
    <source>
        <dbReference type="Pfam" id="PF13739"/>
    </source>
</evidence>
<dbReference type="AlphaFoldDB" id="A0A5C6RRH6"/>